<proteinExistence type="predicted"/>
<reference evidence="3 4" key="1">
    <citation type="submission" date="2023-07" db="EMBL/GenBank/DDBJ databases">
        <title>Genomic Encyclopedia of Type Strains, Phase IV (KMG-IV): sequencing the most valuable type-strain genomes for metagenomic binning, comparative biology and taxonomic classification.</title>
        <authorList>
            <person name="Goeker M."/>
        </authorList>
    </citation>
    <scope>NUCLEOTIDE SEQUENCE [LARGE SCALE GENOMIC DNA]</scope>
    <source>
        <strain evidence="3 4">DSM 100301</strain>
    </source>
</reference>
<evidence type="ECO:0000256" key="1">
    <source>
        <dbReference type="ARBA" id="ARBA00023172"/>
    </source>
</evidence>
<accession>A0ABU0I9J2</accession>
<evidence type="ECO:0000256" key="2">
    <source>
        <dbReference type="SAM" id="MobiDB-lite"/>
    </source>
</evidence>
<dbReference type="InterPro" id="IPR011010">
    <property type="entry name" value="DNA_brk_join_enz"/>
</dbReference>
<name>A0ABU0I9J2_9HYPH</name>
<feature type="compositionally biased region" description="Polar residues" evidence="2">
    <location>
        <begin position="281"/>
        <end position="290"/>
    </location>
</feature>
<dbReference type="Gene3D" id="1.10.443.10">
    <property type="entry name" value="Intergrase catalytic core"/>
    <property type="match status" value="1"/>
</dbReference>
<gene>
    <name evidence="3" type="ORF">QO005_001235</name>
</gene>
<dbReference type="InterPro" id="IPR013762">
    <property type="entry name" value="Integrase-like_cat_sf"/>
</dbReference>
<organism evidence="3 4">
    <name type="scientific">Rhizobium paknamense</name>
    <dbReference type="NCBI Taxonomy" id="1206817"/>
    <lineage>
        <taxon>Bacteria</taxon>
        <taxon>Pseudomonadati</taxon>
        <taxon>Pseudomonadota</taxon>
        <taxon>Alphaproteobacteria</taxon>
        <taxon>Hyphomicrobiales</taxon>
        <taxon>Rhizobiaceae</taxon>
        <taxon>Rhizobium/Agrobacterium group</taxon>
        <taxon>Rhizobium</taxon>
    </lineage>
</organism>
<dbReference type="RefSeq" id="WP_307157114.1">
    <property type="nucleotide sequence ID" value="NZ_JAUSWH010000003.1"/>
</dbReference>
<evidence type="ECO:0000313" key="4">
    <source>
        <dbReference type="Proteomes" id="UP001235269"/>
    </source>
</evidence>
<dbReference type="EMBL" id="JAUSWH010000003">
    <property type="protein sequence ID" value="MDQ0454905.1"/>
    <property type="molecule type" value="Genomic_DNA"/>
</dbReference>
<dbReference type="SUPFAM" id="SSF56349">
    <property type="entry name" value="DNA breaking-rejoining enzymes"/>
    <property type="match status" value="1"/>
</dbReference>
<feature type="compositionally biased region" description="Pro residues" evidence="2">
    <location>
        <begin position="241"/>
        <end position="252"/>
    </location>
</feature>
<feature type="region of interest" description="Disordered" evidence="2">
    <location>
        <begin position="219"/>
        <end position="303"/>
    </location>
</feature>
<dbReference type="Proteomes" id="UP001235269">
    <property type="component" value="Unassembled WGS sequence"/>
</dbReference>
<keyword evidence="4" id="KW-1185">Reference proteome</keyword>
<evidence type="ECO:0000313" key="3">
    <source>
        <dbReference type="EMBL" id="MDQ0454905.1"/>
    </source>
</evidence>
<protein>
    <submittedName>
        <fullName evidence="3">Integrase</fullName>
    </submittedName>
</protein>
<comment type="caution">
    <text evidence="3">The sequence shown here is derived from an EMBL/GenBank/DDBJ whole genome shotgun (WGS) entry which is preliminary data.</text>
</comment>
<sequence length="697" mass="78455">MAVRHGVENLIRRGNIFYWRPRIPAAFIHCRPGSRLSLSLHCSDHRKAQIIGRKLNTRLAELKLNSKEKMSKLQLQKLFEHERDKELERLDDINTLARRNGRGGNVEEMELDLEAGWAYQLLAKFGTRVDLSLENDCAGLAYLLNNGVPASHVDAIRANYRGELTVARSPGFEDGIRRLIYQFEIDDTAANRQRAMSKIFEGRAAALLDIEERHELVDKSRSEFTGGGRAVTRNAEVTEAEPPPPDSDPSPPSSVVERPSASALTAAPKDPEIAYLDLTPRSATSKQATPKASDAGQRVVPVSDFEQESDKLIANMGKEWTAETARDAKALVRMFQSVLAEHDIEHSGQIEQYHIGLLRQHFNDIPTDWGRSSRMRVMSAPELRAKGQEMRRAAEASGTKPKVGLAAATIRKHLGNLQHFLKHLKGHGFEIESWTFEGIRPRKPKAGDIRQQQYKPKPQDIVPIFASPIYRGSLDHLRGKRRKPGSQVFHDSLYYLPILFTYLGPRRKEFAGLSVDDIAKDEDGYVILLRTNGIRRLKTAQSKRLLPMPDELIRLGFLDYYQAIKGLGYEALFPDLFSDKTDNDPGDRFYDTFVPVMQGALGEKMWSRAIHALRHGMADTLKQAGVSREVIDDISGRLSEGSETNTRYTNPAGLPLMREALKHYPVITAGIERKPLQLLPWVENRQPPPWARAGKKG</sequence>
<keyword evidence="1" id="KW-0233">DNA recombination</keyword>
<feature type="compositionally biased region" description="Low complexity" evidence="2">
    <location>
        <begin position="253"/>
        <end position="262"/>
    </location>
</feature>